<dbReference type="PANTHER" id="PTHR12526">
    <property type="entry name" value="GLYCOSYLTRANSFERASE"/>
    <property type="match status" value="1"/>
</dbReference>
<feature type="domain" description="Glycosyl transferase family 1" evidence="3">
    <location>
        <begin position="193"/>
        <end position="364"/>
    </location>
</feature>
<feature type="domain" description="Glycosyltransferase subfamily 4-like N-terminal" evidence="4">
    <location>
        <begin position="15"/>
        <end position="176"/>
    </location>
</feature>
<evidence type="ECO:0000313" key="5">
    <source>
        <dbReference type="EMBL" id="UNC01349.1"/>
    </source>
</evidence>
<protein>
    <submittedName>
        <fullName evidence="5">Glycogen synthase</fullName>
    </submittedName>
</protein>
<proteinExistence type="predicted"/>
<sequence>MRVAMMTREYPPEVYGGAGVHVTELVAQLRQLCAVDVHCMGAPRDGAFVAQPDPALRGANAALSTLSADLNMVNSAAAATVVHSHTWYAGMAGHLTGLLYGIPHVLTAHSLEPLRPWKAEQLGGGYRVSSWVERTAIEAADAVIAVSSGMRDDVLRTYPALDPGRVHVVRNGIDTDVWYPAPPADHDSVLAELGVDLSRPIVAFVGRITRQKGVAHLVAAAHRFSPDVQLVLCAGAPDTPEIAAEVSSAVAELARARTGVFWVREMLPINKIREILSAATVFVCPSVYEPLGIVNLEAMACSTPVVASDVGGIPEVVADHQTGLLVHYDATDPRFFEMRLADAVNSLVAEPETARKYGEAGRQRCIAEFSWAHIAEQTLEIYRKVSA</sequence>
<dbReference type="InterPro" id="IPR001296">
    <property type="entry name" value="Glyco_trans_1"/>
</dbReference>
<evidence type="ECO:0000256" key="1">
    <source>
        <dbReference type="ARBA" id="ARBA00022676"/>
    </source>
</evidence>
<gene>
    <name evidence="5" type="primary">glgA</name>
    <name evidence="5" type="ORF">H5U98_08190</name>
</gene>
<evidence type="ECO:0000259" key="3">
    <source>
        <dbReference type="Pfam" id="PF00534"/>
    </source>
</evidence>
<dbReference type="GO" id="GO:0009250">
    <property type="term" value="P:glucan biosynthetic process"/>
    <property type="evidence" value="ECO:0007669"/>
    <property type="project" value="InterPro"/>
</dbReference>
<dbReference type="CDD" id="cd03801">
    <property type="entry name" value="GT4_PimA-like"/>
    <property type="match status" value="1"/>
</dbReference>
<dbReference type="RefSeq" id="WP_077743056.1">
    <property type="nucleotide sequence ID" value="NZ_AP022579.1"/>
</dbReference>
<evidence type="ECO:0000256" key="2">
    <source>
        <dbReference type="ARBA" id="ARBA00022679"/>
    </source>
</evidence>
<organism evidence="5 6">
    <name type="scientific">Mycolicibacterium boenickei</name>
    <dbReference type="NCBI Taxonomy" id="146017"/>
    <lineage>
        <taxon>Bacteria</taxon>
        <taxon>Bacillati</taxon>
        <taxon>Actinomycetota</taxon>
        <taxon>Actinomycetes</taxon>
        <taxon>Mycobacteriales</taxon>
        <taxon>Mycobacteriaceae</taxon>
        <taxon>Mycolicibacterium</taxon>
    </lineage>
</organism>
<dbReference type="AlphaFoldDB" id="A0AAX3A1V8"/>
<dbReference type="PANTHER" id="PTHR12526:SF590">
    <property type="entry name" value="ALPHA-MALTOSE-1-PHOSPHATE SYNTHASE"/>
    <property type="match status" value="1"/>
</dbReference>
<keyword evidence="2" id="KW-0808">Transferase</keyword>
<dbReference type="Proteomes" id="UP001162885">
    <property type="component" value="Chromosome"/>
</dbReference>
<evidence type="ECO:0000313" key="6">
    <source>
        <dbReference type="Proteomes" id="UP001162885"/>
    </source>
</evidence>
<dbReference type="NCBIfam" id="TIGR02149">
    <property type="entry name" value="glgA_Coryne"/>
    <property type="match status" value="1"/>
</dbReference>
<keyword evidence="1" id="KW-0328">Glycosyltransferase</keyword>
<accession>A0AAX3A1V8</accession>
<dbReference type="SUPFAM" id="SSF53756">
    <property type="entry name" value="UDP-Glycosyltransferase/glycogen phosphorylase"/>
    <property type="match status" value="1"/>
</dbReference>
<dbReference type="Gene3D" id="3.40.50.2000">
    <property type="entry name" value="Glycogen Phosphorylase B"/>
    <property type="match status" value="2"/>
</dbReference>
<dbReference type="InterPro" id="IPR028098">
    <property type="entry name" value="Glyco_trans_4-like_N"/>
</dbReference>
<dbReference type="EMBL" id="CP060016">
    <property type="protein sequence ID" value="UNC01349.1"/>
    <property type="molecule type" value="Genomic_DNA"/>
</dbReference>
<dbReference type="InterPro" id="IPR011875">
    <property type="entry name" value="M1P_synthase"/>
</dbReference>
<evidence type="ECO:0000259" key="4">
    <source>
        <dbReference type="Pfam" id="PF13439"/>
    </source>
</evidence>
<dbReference type="Pfam" id="PF13439">
    <property type="entry name" value="Glyco_transf_4"/>
    <property type="match status" value="1"/>
</dbReference>
<name>A0AAX3A1V8_9MYCO</name>
<reference evidence="5 6" key="1">
    <citation type="journal article" date="2022" name="BMC Genomics">
        <title>Comparative genome analysis of mycobacteria focusing on tRNA and non-coding RNA.</title>
        <authorList>
            <person name="Behra P.R.K."/>
            <person name="Pettersson B.M.F."/>
            <person name="Ramesh M."/>
            <person name="Das S."/>
            <person name="Dasgupta S."/>
            <person name="Kirsebom L.A."/>
        </authorList>
    </citation>
    <scope>NUCLEOTIDE SEQUENCE [LARGE SCALE GENOMIC DNA]</scope>
    <source>
        <strain evidence="5 6">DSM 44677</strain>
    </source>
</reference>
<dbReference type="Pfam" id="PF00534">
    <property type="entry name" value="Glycos_transf_1"/>
    <property type="match status" value="1"/>
</dbReference>
<dbReference type="GO" id="GO:0016757">
    <property type="term" value="F:glycosyltransferase activity"/>
    <property type="evidence" value="ECO:0007669"/>
    <property type="project" value="UniProtKB-KW"/>
</dbReference>